<feature type="domain" description="EamA" evidence="3">
    <location>
        <begin position="181"/>
        <end position="326"/>
    </location>
</feature>
<dbReference type="PANTHER" id="PTHR22911">
    <property type="entry name" value="ACYL-MALONYL CONDENSING ENZYME-RELATED"/>
    <property type="match status" value="1"/>
</dbReference>
<feature type="transmembrane region" description="Helical" evidence="2">
    <location>
        <begin position="58"/>
        <end position="78"/>
    </location>
</feature>
<sequence>MSMQSFEVSFRDEEAVDKQEKPKNILLGIVFTILALCGGASILPLADEYKEVNILLRTVWRWQIIVIYCLPCGLYFLYLNRKSIDTKKIFSRDTYLEFLAHALLWTVASTFYLWSSDFTLVSHTALLSNMGGVFIVMVNLLRLAPVHRLEIYGTIVVVIFAIIFMNDSSSTKTNGQTNILLGDIMALATTPLYAMYYIVSARLLKKLPTMVILEVSFVFQLIIYFVFYICVMDTDKFYSFDPHFGMFGWASDTYLVFSLVFVGTFSCLLGVGGYVFTLNFFPPHIVGSIFLLEPAFSQSLSCILGQDNMPGIITYLGALGITVGLGISIKGDLLRQKETLPKPQAKNLPKKLDEEESFHSSLIVTPESNQ</sequence>
<dbReference type="Proteomes" id="UP001295684">
    <property type="component" value="Unassembled WGS sequence"/>
</dbReference>
<dbReference type="PANTHER" id="PTHR22911:SF76">
    <property type="entry name" value="EAMA DOMAIN-CONTAINING PROTEIN"/>
    <property type="match status" value="1"/>
</dbReference>
<feature type="transmembrane region" description="Helical" evidence="2">
    <location>
        <begin position="98"/>
        <end position="114"/>
    </location>
</feature>
<feature type="transmembrane region" description="Helical" evidence="2">
    <location>
        <begin position="178"/>
        <end position="199"/>
    </location>
</feature>
<reference evidence="4" key="1">
    <citation type="submission" date="2023-07" db="EMBL/GenBank/DDBJ databases">
        <authorList>
            <consortium name="AG Swart"/>
            <person name="Singh M."/>
            <person name="Singh A."/>
            <person name="Seah K."/>
            <person name="Emmerich C."/>
        </authorList>
    </citation>
    <scope>NUCLEOTIDE SEQUENCE</scope>
    <source>
        <strain evidence="4">DP1</strain>
    </source>
</reference>
<protein>
    <recommendedName>
        <fullName evidence="3">EamA domain-containing protein</fullName>
    </recommendedName>
</protein>
<evidence type="ECO:0000256" key="1">
    <source>
        <dbReference type="SAM" id="MobiDB-lite"/>
    </source>
</evidence>
<evidence type="ECO:0000313" key="5">
    <source>
        <dbReference type="Proteomes" id="UP001295684"/>
    </source>
</evidence>
<organism evidence="4 5">
    <name type="scientific">Euplotes crassus</name>
    <dbReference type="NCBI Taxonomy" id="5936"/>
    <lineage>
        <taxon>Eukaryota</taxon>
        <taxon>Sar</taxon>
        <taxon>Alveolata</taxon>
        <taxon>Ciliophora</taxon>
        <taxon>Intramacronucleata</taxon>
        <taxon>Spirotrichea</taxon>
        <taxon>Hypotrichia</taxon>
        <taxon>Euplotida</taxon>
        <taxon>Euplotidae</taxon>
        <taxon>Moneuplotes</taxon>
    </lineage>
</organism>
<evidence type="ECO:0000313" key="4">
    <source>
        <dbReference type="EMBL" id="CAI2370165.1"/>
    </source>
</evidence>
<dbReference type="EMBL" id="CAMPGE010011329">
    <property type="protein sequence ID" value="CAI2370165.1"/>
    <property type="molecule type" value="Genomic_DNA"/>
</dbReference>
<name>A0AAD1XDA5_EUPCR</name>
<keyword evidence="2" id="KW-0472">Membrane</keyword>
<dbReference type="InterPro" id="IPR000620">
    <property type="entry name" value="EamA_dom"/>
</dbReference>
<keyword evidence="2" id="KW-1133">Transmembrane helix</keyword>
<evidence type="ECO:0000256" key="2">
    <source>
        <dbReference type="SAM" id="Phobius"/>
    </source>
</evidence>
<evidence type="ECO:0000259" key="3">
    <source>
        <dbReference type="Pfam" id="PF00892"/>
    </source>
</evidence>
<feature type="compositionally biased region" description="Polar residues" evidence="1">
    <location>
        <begin position="359"/>
        <end position="370"/>
    </location>
</feature>
<proteinExistence type="predicted"/>
<feature type="transmembrane region" description="Helical" evidence="2">
    <location>
        <begin position="120"/>
        <end position="142"/>
    </location>
</feature>
<keyword evidence="2" id="KW-0812">Transmembrane</keyword>
<feature type="transmembrane region" description="Helical" evidence="2">
    <location>
        <begin position="285"/>
        <end position="306"/>
    </location>
</feature>
<dbReference type="AlphaFoldDB" id="A0AAD1XDA5"/>
<dbReference type="Pfam" id="PF00892">
    <property type="entry name" value="EamA"/>
    <property type="match status" value="1"/>
</dbReference>
<comment type="caution">
    <text evidence="4">The sequence shown here is derived from an EMBL/GenBank/DDBJ whole genome shotgun (WGS) entry which is preliminary data.</text>
</comment>
<feature type="region of interest" description="Disordered" evidence="1">
    <location>
        <begin position="340"/>
        <end position="370"/>
    </location>
</feature>
<feature type="transmembrane region" description="Helical" evidence="2">
    <location>
        <begin position="312"/>
        <end position="329"/>
    </location>
</feature>
<feature type="transmembrane region" description="Helical" evidence="2">
    <location>
        <begin position="211"/>
        <end position="234"/>
    </location>
</feature>
<accession>A0AAD1XDA5</accession>
<feature type="transmembrane region" description="Helical" evidence="2">
    <location>
        <begin position="25"/>
        <end position="46"/>
    </location>
</feature>
<gene>
    <name evidence="4" type="ORF">ECRASSUSDP1_LOCUS11473</name>
</gene>
<keyword evidence="5" id="KW-1185">Reference proteome</keyword>
<feature type="transmembrane region" description="Helical" evidence="2">
    <location>
        <begin position="149"/>
        <end position="166"/>
    </location>
</feature>
<dbReference type="GO" id="GO:0016020">
    <property type="term" value="C:membrane"/>
    <property type="evidence" value="ECO:0007669"/>
    <property type="project" value="InterPro"/>
</dbReference>
<feature type="transmembrane region" description="Helical" evidence="2">
    <location>
        <begin position="254"/>
        <end position="278"/>
    </location>
</feature>